<dbReference type="InterPro" id="IPR001764">
    <property type="entry name" value="Glyco_hydro_3_N"/>
</dbReference>
<evidence type="ECO:0000256" key="1">
    <source>
        <dbReference type="ARBA" id="ARBA00000448"/>
    </source>
</evidence>
<evidence type="ECO:0000256" key="10">
    <source>
        <dbReference type="ARBA" id="ARBA00039579"/>
    </source>
</evidence>
<evidence type="ECO:0000256" key="3">
    <source>
        <dbReference type="ARBA" id="ARBA00005336"/>
    </source>
</evidence>
<evidence type="ECO:0000256" key="12">
    <source>
        <dbReference type="ARBA" id="ARBA00041601"/>
    </source>
</evidence>
<dbReference type="EC" id="3.2.1.21" evidence="4"/>
<dbReference type="Gene3D" id="2.60.40.10">
    <property type="entry name" value="Immunoglobulins"/>
    <property type="match status" value="1"/>
</dbReference>
<keyword evidence="8" id="KW-0326">Glycosidase</keyword>
<dbReference type="PANTHER" id="PTHR42715">
    <property type="entry name" value="BETA-GLUCOSIDASE"/>
    <property type="match status" value="1"/>
</dbReference>
<evidence type="ECO:0000256" key="2">
    <source>
        <dbReference type="ARBA" id="ARBA00004613"/>
    </source>
</evidence>
<comment type="subcellular location">
    <subcellularLocation>
        <location evidence="2">Secreted</location>
    </subcellularLocation>
</comment>
<dbReference type="InterPro" id="IPR013783">
    <property type="entry name" value="Ig-like_fold"/>
</dbReference>
<comment type="catalytic activity">
    <reaction evidence="1">
        <text>Hydrolysis of terminal, non-reducing beta-D-glucosyl residues with release of beta-D-glucose.</text>
        <dbReference type="EC" id="3.2.1.21"/>
    </reaction>
</comment>
<gene>
    <name evidence="15" type="ORF">HPULCUR_005741</name>
</gene>
<name>A0ABP9XZY2_9FUNG</name>
<evidence type="ECO:0000256" key="6">
    <source>
        <dbReference type="ARBA" id="ARBA00022729"/>
    </source>
</evidence>
<keyword evidence="16" id="KW-1185">Reference proteome</keyword>
<protein>
    <recommendedName>
        <fullName evidence="10">Probable beta-glucosidase G</fullName>
        <ecNumber evidence="4">3.2.1.21</ecNumber>
    </recommendedName>
    <alternativeName>
        <fullName evidence="11">Beta-D-glucoside glucohydrolase G</fullName>
    </alternativeName>
    <alternativeName>
        <fullName evidence="12">Cellobiase G</fullName>
    </alternativeName>
    <alternativeName>
        <fullName evidence="13">Gentiobiase G</fullName>
    </alternativeName>
</protein>
<keyword evidence="6" id="KW-0732">Signal</keyword>
<evidence type="ECO:0000313" key="15">
    <source>
        <dbReference type="EMBL" id="GAA5800314.1"/>
    </source>
</evidence>
<dbReference type="Gene3D" id="3.40.50.1700">
    <property type="entry name" value="Glycoside hydrolase family 3 C-terminal domain"/>
    <property type="match status" value="1"/>
</dbReference>
<dbReference type="InterPro" id="IPR017853">
    <property type="entry name" value="GH"/>
</dbReference>
<comment type="function">
    <text evidence="9">Beta-glucosidases are one of a number of cellulolytic enzymes involved in the degradation of cellulosic biomass. Catalyzes the last step releasing glucose from the inhibitory cellobiose.</text>
</comment>
<dbReference type="Gene3D" id="3.20.20.300">
    <property type="entry name" value="Glycoside hydrolase, family 3, N-terminal domain"/>
    <property type="match status" value="1"/>
</dbReference>
<evidence type="ECO:0000256" key="9">
    <source>
        <dbReference type="ARBA" id="ARBA00024983"/>
    </source>
</evidence>
<keyword evidence="7" id="KW-0378">Hydrolase</keyword>
<evidence type="ECO:0000256" key="8">
    <source>
        <dbReference type="ARBA" id="ARBA00023295"/>
    </source>
</evidence>
<feature type="domain" description="Fibronectin type III-like" evidence="14">
    <location>
        <begin position="674"/>
        <end position="743"/>
    </location>
</feature>
<evidence type="ECO:0000256" key="5">
    <source>
        <dbReference type="ARBA" id="ARBA00022525"/>
    </source>
</evidence>
<dbReference type="SUPFAM" id="SSF52279">
    <property type="entry name" value="Beta-D-glucan exohydrolase, C-terminal domain"/>
    <property type="match status" value="1"/>
</dbReference>
<dbReference type="EMBL" id="BAABUJ010000015">
    <property type="protein sequence ID" value="GAA5800314.1"/>
    <property type="molecule type" value="Genomic_DNA"/>
</dbReference>
<dbReference type="InterPro" id="IPR050288">
    <property type="entry name" value="Cellulose_deg_GH3"/>
</dbReference>
<comment type="caution">
    <text evidence="15">The sequence shown here is derived from an EMBL/GenBank/DDBJ whole genome shotgun (WGS) entry which is preliminary data.</text>
</comment>
<evidence type="ECO:0000256" key="13">
    <source>
        <dbReference type="ARBA" id="ARBA00041808"/>
    </source>
</evidence>
<reference evidence="15 16" key="1">
    <citation type="submission" date="2024-04" db="EMBL/GenBank/DDBJ databases">
        <title>genome sequences of Mucor flavus KT1a and Helicostylum pulchrum KT1b strains isolation_sourced from the surface of a dry-aged beef.</title>
        <authorList>
            <person name="Toyotome T."/>
            <person name="Hosono M."/>
            <person name="Torimaru M."/>
            <person name="Fukuda K."/>
            <person name="Mikami N."/>
        </authorList>
    </citation>
    <scope>NUCLEOTIDE SEQUENCE [LARGE SCALE GENOMIC DNA]</scope>
    <source>
        <strain evidence="15 16">KT1b</strain>
    </source>
</reference>
<dbReference type="Pfam" id="PF00933">
    <property type="entry name" value="Glyco_hydro_3"/>
    <property type="match status" value="1"/>
</dbReference>
<dbReference type="PANTHER" id="PTHR42715:SF12">
    <property type="entry name" value="BETA-GLUCOSIDASE G-RELATED"/>
    <property type="match status" value="1"/>
</dbReference>
<dbReference type="InterPro" id="IPR026891">
    <property type="entry name" value="Fn3-like"/>
</dbReference>
<dbReference type="PRINTS" id="PR00133">
    <property type="entry name" value="GLHYDRLASE3"/>
</dbReference>
<dbReference type="InterPro" id="IPR002772">
    <property type="entry name" value="Glyco_hydro_3_C"/>
</dbReference>
<dbReference type="Pfam" id="PF01915">
    <property type="entry name" value="Glyco_hydro_3_C"/>
    <property type="match status" value="1"/>
</dbReference>
<dbReference type="Pfam" id="PF14310">
    <property type="entry name" value="Fn3-like"/>
    <property type="match status" value="1"/>
</dbReference>
<evidence type="ECO:0000256" key="11">
    <source>
        <dbReference type="ARBA" id="ARBA00041276"/>
    </source>
</evidence>
<evidence type="ECO:0000256" key="4">
    <source>
        <dbReference type="ARBA" id="ARBA00012744"/>
    </source>
</evidence>
<sequence length="755" mass="82909">MKLYILSTAVVTTTFIYQSFALPFDQAEEEFSYTRKLLSEINVQEAVKQTSTLINILSWDESYVKAKMLVDQMSLEQKVNITTGIGWQTGPCVGNNGRTTSPDFPELCLQDSPLGMRFADGVSSGVAGINAAASFDRAAIRKRGEYMGEEFRAKGAHIQLGPSMNMLRAPEAGRNWEAFGEDPYLVGVASAETITGIQSQGVMAVAKHLIGNEQETNRLVHSANIDERTIQEVYLWPFARSIEAGVASVMCAYNKINGVYACESDYAINKLLKGQLGFKGFVQSDWSATHSTVDSANNGLDMTMPGDISFHSGDSYFGKNLTDAVQAGRVQEDRVTDMVMRIVASWYKLGQDQNFPNTNFHSFRPELDKHIDVQSDHKNIIREMGAASTILLKNLENILPLRTNGIKKMAIIGSDATTNQLGLECEDHGCSSGSIASGWGSGTSRYPYLVSPLDGIRARAGNVIDITEHLRDDDLPVAADLASKANIAIVCVNANSGEEYITVEGHKGDRNHLDLWHNGNELIKAVADANENTIVVIHSVGPILMPWSNHPNIKAIVLPGLPGQESGNSLADILFGDVNPSGRLPYTIAKRKEDYPAKIDHGMSFEYSEGINIGYRWFDKHAIEPLYEFGYGLSYTSFEYRDINIILNQGTANDNVDVQASVTIANTGMVDGAEVPQAYITFPEIADEPPKLLRGFEKIFLSKGGEQVVNFSFKKTELSYYSVESHQWVVPQGEFKVHIGSSSRNIRGSATFTLS</sequence>
<dbReference type="InterPro" id="IPR036881">
    <property type="entry name" value="Glyco_hydro_3_C_sf"/>
</dbReference>
<evidence type="ECO:0000256" key="7">
    <source>
        <dbReference type="ARBA" id="ARBA00022801"/>
    </source>
</evidence>
<proteinExistence type="inferred from homology"/>
<comment type="similarity">
    <text evidence="3">Belongs to the glycosyl hydrolase 3 family.</text>
</comment>
<keyword evidence="5" id="KW-0964">Secreted</keyword>
<accession>A0ABP9XZY2</accession>
<dbReference type="Proteomes" id="UP001476247">
    <property type="component" value="Unassembled WGS sequence"/>
</dbReference>
<evidence type="ECO:0000259" key="14">
    <source>
        <dbReference type="SMART" id="SM01217"/>
    </source>
</evidence>
<evidence type="ECO:0000313" key="16">
    <source>
        <dbReference type="Proteomes" id="UP001476247"/>
    </source>
</evidence>
<dbReference type="SUPFAM" id="SSF51445">
    <property type="entry name" value="(Trans)glycosidases"/>
    <property type="match status" value="1"/>
</dbReference>
<dbReference type="InterPro" id="IPR036962">
    <property type="entry name" value="Glyco_hydro_3_N_sf"/>
</dbReference>
<organism evidence="15 16">
    <name type="scientific">Helicostylum pulchrum</name>
    <dbReference type="NCBI Taxonomy" id="562976"/>
    <lineage>
        <taxon>Eukaryota</taxon>
        <taxon>Fungi</taxon>
        <taxon>Fungi incertae sedis</taxon>
        <taxon>Mucoromycota</taxon>
        <taxon>Mucoromycotina</taxon>
        <taxon>Mucoromycetes</taxon>
        <taxon>Mucorales</taxon>
        <taxon>Mucorineae</taxon>
        <taxon>Mucoraceae</taxon>
        <taxon>Helicostylum</taxon>
    </lineage>
</organism>
<dbReference type="SMART" id="SM01217">
    <property type="entry name" value="Fn3_like"/>
    <property type="match status" value="1"/>
</dbReference>